<dbReference type="PANTHER" id="PTHR45786:SF74">
    <property type="entry name" value="ATP-DEPENDENT DNA HELICASE"/>
    <property type="match status" value="1"/>
</dbReference>
<organism evidence="1">
    <name type="scientific">Cuerna arida</name>
    <dbReference type="NCBI Taxonomy" id="1464854"/>
    <lineage>
        <taxon>Eukaryota</taxon>
        <taxon>Metazoa</taxon>
        <taxon>Ecdysozoa</taxon>
        <taxon>Arthropoda</taxon>
        <taxon>Hexapoda</taxon>
        <taxon>Insecta</taxon>
        <taxon>Pterygota</taxon>
        <taxon>Neoptera</taxon>
        <taxon>Paraneoptera</taxon>
        <taxon>Hemiptera</taxon>
        <taxon>Auchenorrhyncha</taxon>
        <taxon>Membracoidea</taxon>
        <taxon>Cicadellidae</taxon>
        <taxon>Cicadellinae</taxon>
        <taxon>Proconiini</taxon>
        <taxon>Cuerna</taxon>
    </lineage>
</organism>
<sequence length="148" mass="16698">MPNCLFVKTSLCCYNESVIIETPHCNPNLENLIVSRNQHHMDSIRCYNSAMSFAFFGANIALPPGQGPYCFRIHGAVYHRMSSLEADPGSITAFGQLYIMDTAEANMFRLNHSSNRGLRIEVLELLNQALYDCNNPYLQSFKQVGEVE</sequence>
<name>A0A1B6GCJ4_9HEMI</name>
<proteinExistence type="predicted"/>
<accession>A0A1B6GCJ4</accession>
<dbReference type="AlphaFoldDB" id="A0A1B6GCJ4"/>
<reference evidence="1" key="1">
    <citation type="submission" date="2015-11" db="EMBL/GenBank/DDBJ databases">
        <title>De novo transcriptome assembly of four potential Pierce s Disease insect vectors from Arizona vineyards.</title>
        <authorList>
            <person name="Tassone E.E."/>
        </authorList>
    </citation>
    <scope>NUCLEOTIDE SEQUENCE</scope>
</reference>
<evidence type="ECO:0000313" key="1">
    <source>
        <dbReference type="EMBL" id="JAS60151.1"/>
    </source>
</evidence>
<dbReference type="EMBL" id="GECZ01009618">
    <property type="protein sequence ID" value="JAS60151.1"/>
    <property type="molecule type" value="Transcribed_RNA"/>
</dbReference>
<dbReference type="PANTHER" id="PTHR45786">
    <property type="entry name" value="DNA BINDING PROTEIN-LIKE"/>
    <property type="match status" value="1"/>
</dbReference>
<feature type="non-terminal residue" evidence="1">
    <location>
        <position position="148"/>
    </location>
</feature>
<protein>
    <submittedName>
        <fullName evidence="1">Uncharacterized protein</fullName>
    </submittedName>
</protein>
<gene>
    <name evidence="1" type="ORF">g.8971</name>
</gene>